<feature type="signal peptide" evidence="1">
    <location>
        <begin position="1"/>
        <end position="25"/>
    </location>
</feature>
<name>A0ABU0MME7_9PROT</name>
<evidence type="ECO:0000313" key="4">
    <source>
        <dbReference type="Proteomes" id="UP001244552"/>
    </source>
</evidence>
<dbReference type="PROSITE" id="PS51257">
    <property type="entry name" value="PROKAR_LIPOPROTEIN"/>
    <property type="match status" value="1"/>
</dbReference>
<dbReference type="Gene3D" id="3.40.50.10610">
    <property type="entry name" value="ABC-type transport auxiliary lipoprotein component"/>
    <property type="match status" value="1"/>
</dbReference>
<dbReference type="SUPFAM" id="SSF159594">
    <property type="entry name" value="XCC0632-like"/>
    <property type="match status" value="1"/>
</dbReference>
<dbReference type="Pfam" id="PF03886">
    <property type="entry name" value="ABC_trans_aux"/>
    <property type="match status" value="1"/>
</dbReference>
<feature type="domain" description="ABC-type transport auxiliary lipoprotein component" evidence="2">
    <location>
        <begin position="32"/>
        <end position="191"/>
    </location>
</feature>
<dbReference type="RefSeq" id="WP_209984282.1">
    <property type="nucleotide sequence ID" value="NZ_JAGINO010000014.1"/>
</dbReference>
<feature type="chain" id="PRO_5046156737" evidence="1">
    <location>
        <begin position="26"/>
        <end position="196"/>
    </location>
</feature>
<comment type="caution">
    <text evidence="3">The sequence shown here is derived from an EMBL/GenBank/DDBJ whole genome shotgun (WGS) entry which is preliminary data.</text>
</comment>
<accession>A0ABU0MME7</accession>
<protein>
    <submittedName>
        <fullName evidence="3">Lipoprotein YmbA</fullName>
    </submittedName>
</protein>
<keyword evidence="1" id="KW-0732">Signal</keyword>
<organism evidence="3 4">
    <name type="scientific">Azospirillum picis</name>
    <dbReference type="NCBI Taxonomy" id="488438"/>
    <lineage>
        <taxon>Bacteria</taxon>
        <taxon>Pseudomonadati</taxon>
        <taxon>Pseudomonadota</taxon>
        <taxon>Alphaproteobacteria</taxon>
        <taxon>Rhodospirillales</taxon>
        <taxon>Azospirillaceae</taxon>
        <taxon>Azospirillum</taxon>
    </lineage>
</organism>
<keyword evidence="3" id="KW-0449">Lipoprotein</keyword>
<dbReference type="Proteomes" id="UP001244552">
    <property type="component" value="Unassembled WGS sequence"/>
</dbReference>
<dbReference type="EMBL" id="JAUSVU010000011">
    <property type="protein sequence ID" value="MDQ0534419.1"/>
    <property type="molecule type" value="Genomic_DNA"/>
</dbReference>
<gene>
    <name evidence="3" type="ORF">QO018_003292</name>
</gene>
<dbReference type="InterPro" id="IPR005586">
    <property type="entry name" value="ABC_trans_aux"/>
</dbReference>
<sequence>MGRGWAWRTAALAAPLLVLLTACQATPESRLYTLAPVTPAPAPAGTSPQRLALGSIDLPLLIDRPQIIRRIDGNRVETLEFDRWAEPLADGLRSTLAADLTARLPGTTVLPVSGTTVGEGTVVLTTTILRFEADAAGRVVLETQWSLGAAGDGRKSGPSHDTVEAMAGSTEPDALVRAMSQALAAFADRVAAAVRR</sequence>
<reference evidence="3 4" key="1">
    <citation type="submission" date="2023-07" db="EMBL/GenBank/DDBJ databases">
        <title>Genomic Encyclopedia of Type Strains, Phase IV (KMG-IV): sequencing the most valuable type-strain genomes for metagenomic binning, comparative biology and taxonomic classification.</title>
        <authorList>
            <person name="Goeker M."/>
        </authorList>
    </citation>
    <scope>NUCLEOTIDE SEQUENCE [LARGE SCALE GENOMIC DNA]</scope>
    <source>
        <strain evidence="3 4">DSM 19922</strain>
    </source>
</reference>
<evidence type="ECO:0000259" key="2">
    <source>
        <dbReference type="Pfam" id="PF03886"/>
    </source>
</evidence>
<keyword evidence="4" id="KW-1185">Reference proteome</keyword>
<evidence type="ECO:0000313" key="3">
    <source>
        <dbReference type="EMBL" id="MDQ0534419.1"/>
    </source>
</evidence>
<proteinExistence type="predicted"/>
<evidence type="ECO:0000256" key="1">
    <source>
        <dbReference type="SAM" id="SignalP"/>
    </source>
</evidence>